<sequence length="86" mass="9900">MGIQDSALVKGKTNQLPFKILSSFYGFQNQRFHEIIIFFKYERNFTNILLSLSYSLSLSLFLSFFLSPSLSFSFILAVSHTNTLSF</sequence>
<organism evidence="2">
    <name type="scientific">Octopus bimaculoides</name>
    <name type="common">California two-spotted octopus</name>
    <dbReference type="NCBI Taxonomy" id="37653"/>
    <lineage>
        <taxon>Eukaryota</taxon>
        <taxon>Metazoa</taxon>
        <taxon>Spiralia</taxon>
        <taxon>Lophotrochozoa</taxon>
        <taxon>Mollusca</taxon>
        <taxon>Cephalopoda</taxon>
        <taxon>Coleoidea</taxon>
        <taxon>Octopodiformes</taxon>
        <taxon>Octopoda</taxon>
        <taxon>Incirrata</taxon>
        <taxon>Octopodidae</taxon>
        <taxon>Octopus</taxon>
    </lineage>
</organism>
<gene>
    <name evidence="2" type="ORF">OCBIM_22039106mg</name>
</gene>
<evidence type="ECO:0000313" key="2">
    <source>
        <dbReference type="EMBL" id="KOF95224.1"/>
    </source>
</evidence>
<dbReference type="EMBL" id="KQ416779">
    <property type="protein sequence ID" value="KOF95224.1"/>
    <property type="molecule type" value="Genomic_DNA"/>
</dbReference>
<evidence type="ECO:0000256" key="1">
    <source>
        <dbReference type="SAM" id="Phobius"/>
    </source>
</evidence>
<keyword evidence="1" id="KW-1133">Transmembrane helix</keyword>
<reference evidence="2" key="1">
    <citation type="submission" date="2015-07" db="EMBL/GenBank/DDBJ databases">
        <title>MeaNS - Measles Nucleotide Surveillance Program.</title>
        <authorList>
            <person name="Tran T."/>
            <person name="Druce J."/>
        </authorList>
    </citation>
    <scope>NUCLEOTIDE SEQUENCE</scope>
    <source>
        <strain evidence="2">UCB-OBI-ISO-001</strain>
        <tissue evidence="2">Gonad</tissue>
    </source>
</reference>
<accession>A0A0L8I1C2</accession>
<proteinExistence type="predicted"/>
<keyword evidence="1" id="KW-0472">Membrane</keyword>
<keyword evidence="1" id="KW-0812">Transmembrane</keyword>
<name>A0A0L8I1C2_OCTBM</name>
<protein>
    <submittedName>
        <fullName evidence="2">Uncharacterized protein</fullName>
    </submittedName>
</protein>
<feature type="transmembrane region" description="Helical" evidence="1">
    <location>
        <begin position="54"/>
        <end position="78"/>
    </location>
</feature>
<dbReference type="AlphaFoldDB" id="A0A0L8I1C2"/>